<reference evidence="5 6" key="1">
    <citation type="submission" date="2018-05" db="EMBL/GenBank/DDBJ databases">
        <title>Genomic Encyclopedia of Type Strains, Phase IV (KMG-IV): sequencing the most valuable type-strain genomes for metagenomic binning, comparative biology and taxonomic classification.</title>
        <authorList>
            <person name="Goeker M."/>
        </authorList>
    </citation>
    <scope>NUCLEOTIDE SEQUENCE [LARGE SCALE GENOMIC DNA]</scope>
    <source>
        <strain evidence="5 6">DSM 29661</strain>
    </source>
</reference>
<comment type="caution">
    <text evidence="5">The sequence shown here is derived from an EMBL/GenBank/DDBJ whole genome shotgun (WGS) entry which is preliminary data.</text>
</comment>
<feature type="transmembrane region" description="Helical" evidence="3">
    <location>
        <begin position="15"/>
        <end position="36"/>
    </location>
</feature>
<dbReference type="PROSITE" id="PS50111">
    <property type="entry name" value="CHEMOTAXIS_TRANSDUC_2"/>
    <property type="match status" value="1"/>
</dbReference>
<evidence type="ECO:0000256" key="1">
    <source>
        <dbReference type="ARBA" id="ARBA00023224"/>
    </source>
</evidence>
<accession>A0A318KM32</accession>
<proteinExistence type="predicted"/>
<organism evidence="5 6">
    <name type="scientific">Rivihabitans pingtungensis</name>
    <dbReference type="NCBI Taxonomy" id="1054498"/>
    <lineage>
        <taxon>Bacteria</taxon>
        <taxon>Pseudomonadati</taxon>
        <taxon>Pseudomonadota</taxon>
        <taxon>Betaproteobacteria</taxon>
        <taxon>Neisseriales</taxon>
        <taxon>Aquaspirillaceae</taxon>
        <taxon>Rivihabitans</taxon>
    </lineage>
</organism>
<dbReference type="GO" id="GO:0007165">
    <property type="term" value="P:signal transduction"/>
    <property type="evidence" value="ECO:0007669"/>
    <property type="project" value="UniProtKB-KW"/>
</dbReference>
<dbReference type="SUPFAM" id="SSF58104">
    <property type="entry name" value="Methyl-accepting chemotaxis protein (MCP) signaling domain"/>
    <property type="match status" value="1"/>
</dbReference>
<keyword evidence="3" id="KW-0472">Membrane</keyword>
<dbReference type="EMBL" id="QJKI01000009">
    <property type="protein sequence ID" value="PXX78841.1"/>
    <property type="molecule type" value="Genomic_DNA"/>
</dbReference>
<evidence type="ECO:0000313" key="6">
    <source>
        <dbReference type="Proteomes" id="UP000247555"/>
    </source>
</evidence>
<keyword evidence="1 2" id="KW-0807">Transducer</keyword>
<gene>
    <name evidence="5" type="ORF">DFR34_10965</name>
</gene>
<dbReference type="AlphaFoldDB" id="A0A318KM32"/>
<dbReference type="RefSeq" id="WP_110390760.1">
    <property type="nucleotide sequence ID" value="NZ_QJKI01000009.1"/>
</dbReference>
<dbReference type="Proteomes" id="UP000247555">
    <property type="component" value="Unassembled WGS sequence"/>
</dbReference>
<sequence length="546" mass="57397">MSAAVRGGFVWRVGLGLGGLLLILLMVLALGGLGGWRMQAAAERVADVDARKLRHGQQALFTLNALSRQVYPVLGGSPSQEDIDTLNKVFTASQREMQTQLDSLAALGPSPEEQTMLAAIRQRHGEFNQATRGLLDLLAKDEYDAATSHFYALGVPALREDMLAIERFLRHQDQQFQQGAQASAAAAQHTQWSMAAASGVGVLAFIAVGMMILRSVSRPLGGDPAQAGAAVASMADGQLHQPLPVRQGDGRSLMARLEAMRRQLGGTMGEIASNTRAVEDAAQALSAECLRIAEGAQAQTLSTASIASAVEELDGAIHTLSSHTEHVVTQAHSAETLADQAQSQLDSAAARMGAMRDTLSQAHGDVGELADKTESIGQVVAVIQGIAEQTNLLALNAAIEAARAGETGRGFAVVADEVRKLAEHTARATQDIAGTISAIQQQTRQAAERLNHSQAGVDASVEEIAELHPAMEQLRAGAGKTRQAVEQLQSGLAEQASAAGLIGQQAERVAQTAEAFVHGVRRSTDTADSLLGVVGRLNGQLAQFRV</sequence>
<dbReference type="Pfam" id="PF00015">
    <property type="entry name" value="MCPsignal"/>
    <property type="match status" value="1"/>
</dbReference>
<protein>
    <submittedName>
        <fullName evidence="5">Methyl-accepting chemotaxis protein</fullName>
    </submittedName>
</protein>
<name>A0A318KM32_9NEIS</name>
<keyword evidence="6" id="KW-1185">Reference proteome</keyword>
<keyword evidence="3" id="KW-0812">Transmembrane</keyword>
<feature type="domain" description="Methyl-accepting transducer" evidence="4">
    <location>
        <begin position="274"/>
        <end position="510"/>
    </location>
</feature>
<evidence type="ECO:0000259" key="4">
    <source>
        <dbReference type="PROSITE" id="PS50111"/>
    </source>
</evidence>
<dbReference type="InterPro" id="IPR004089">
    <property type="entry name" value="MCPsignal_dom"/>
</dbReference>
<evidence type="ECO:0000256" key="3">
    <source>
        <dbReference type="SAM" id="Phobius"/>
    </source>
</evidence>
<evidence type="ECO:0000256" key="2">
    <source>
        <dbReference type="PROSITE-ProRule" id="PRU00284"/>
    </source>
</evidence>
<dbReference type="PANTHER" id="PTHR32089">
    <property type="entry name" value="METHYL-ACCEPTING CHEMOTAXIS PROTEIN MCPB"/>
    <property type="match status" value="1"/>
</dbReference>
<evidence type="ECO:0000313" key="5">
    <source>
        <dbReference type="EMBL" id="PXX78841.1"/>
    </source>
</evidence>
<dbReference type="GO" id="GO:0016020">
    <property type="term" value="C:membrane"/>
    <property type="evidence" value="ECO:0007669"/>
    <property type="project" value="InterPro"/>
</dbReference>
<keyword evidence="3" id="KW-1133">Transmembrane helix</keyword>
<dbReference type="Gene3D" id="1.10.287.950">
    <property type="entry name" value="Methyl-accepting chemotaxis protein"/>
    <property type="match status" value="1"/>
</dbReference>
<dbReference type="SMART" id="SM00283">
    <property type="entry name" value="MA"/>
    <property type="match status" value="1"/>
</dbReference>
<dbReference type="PANTHER" id="PTHR32089:SF112">
    <property type="entry name" value="LYSOZYME-LIKE PROTEIN-RELATED"/>
    <property type="match status" value="1"/>
</dbReference>